<proteinExistence type="predicted"/>
<dbReference type="Gene3D" id="3.40.50.1240">
    <property type="entry name" value="Phosphoglycerate mutase-like"/>
    <property type="match status" value="1"/>
</dbReference>
<dbReference type="EMBL" id="LAZR01013553">
    <property type="protein sequence ID" value="KKM21424.1"/>
    <property type="molecule type" value="Genomic_DNA"/>
</dbReference>
<dbReference type="SUPFAM" id="SSF53254">
    <property type="entry name" value="Phosphoglycerate mutase-like"/>
    <property type="match status" value="1"/>
</dbReference>
<protein>
    <recommendedName>
        <fullName evidence="2">Histidine phosphatase family protein</fullName>
    </recommendedName>
</protein>
<organism evidence="1">
    <name type="scientific">marine sediment metagenome</name>
    <dbReference type="NCBI Taxonomy" id="412755"/>
    <lineage>
        <taxon>unclassified sequences</taxon>
        <taxon>metagenomes</taxon>
        <taxon>ecological metagenomes</taxon>
    </lineage>
</organism>
<reference evidence="1" key="1">
    <citation type="journal article" date="2015" name="Nature">
        <title>Complex archaea that bridge the gap between prokaryotes and eukaryotes.</title>
        <authorList>
            <person name="Spang A."/>
            <person name="Saw J.H."/>
            <person name="Jorgensen S.L."/>
            <person name="Zaremba-Niedzwiedzka K."/>
            <person name="Martijn J."/>
            <person name="Lind A.E."/>
            <person name="van Eijk R."/>
            <person name="Schleper C."/>
            <person name="Guy L."/>
            <person name="Ettema T.J."/>
        </authorList>
    </citation>
    <scope>NUCLEOTIDE SEQUENCE</scope>
</reference>
<accession>A0A0F9INJ2</accession>
<evidence type="ECO:0000313" key="1">
    <source>
        <dbReference type="EMBL" id="KKM21424.1"/>
    </source>
</evidence>
<sequence length="206" mass="24133">MRHSQRNEPKLVNENELKVANMELTPLGQEIGKKFGEKLPIDRPVRLFHSARNRCKETAEKIYQGYTKVNGKGIFMGECKSLHGIGLNTQSYFDEFNKYKNYQVITRYVAGIYSPDLWPPALPFYQRSGQQIWSQIESNSESGIDIFISHDFHIMIFRFGWFGLPPDERWINYLGGFAFSIMEDHILLLDYGKLIKLGIPYWWKNK</sequence>
<name>A0A0F9INJ2_9ZZZZ</name>
<evidence type="ECO:0008006" key="2">
    <source>
        <dbReference type="Google" id="ProtNLM"/>
    </source>
</evidence>
<dbReference type="AlphaFoldDB" id="A0A0F9INJ2"/>
<comment type="caution">
    <text evidence="1">The sequence shown here is derived from an EMBL/GenBank/DDBJ whole genome shotgun (WGS) entry which is preliminary data.</text>
</comment>
<dbReference type="InterPro" id="IPR029033">
    <property type="entry name" value="His_PPase_superfam"/>
</dbReference>
<gene>
    <name evidence="1" type="ORF">LCGC14_1635560</name>
</gene>